<evidence type="ECO:0000313" key="2">
    <source>
        <dbReference type="EMBL" id="CAG6555512.1"/>
    </source>
</evidence>
<dbReference type="AlphaFoldDB" id="A0A8D8INM7"/>
<reference evidence="2" key="1">
    <citation type="submission" date="2021-05" db="EMBL/GenBank/DDBJ databases">
        <authorList>
            <person name="Alioto T."/>
            <person name="Alioto T."/>
            <person name="Gomez Garrido J."/>
        </authorList>
    </citation>
    <scope>NUCLEOTIDE SEQUENCE</scope>
</reference>
<evidence type="ECO:0000256" key="1">
    <source>
        <dbReference type="SAM" id="MobiDB-lite"/>
    </source>
</evidence>
<sequence>MLRCAAPAPTHMLQAYSRGLFWDSRSQRQAVLLHSPTNVDNTAAAVVVVALSVCTLKLRKRGEPERTLLLAKSARIIEEELAKTRACEFERVFQSASSRSSQKSSLAAATAKSWNIVK</sequence>
<accession>A0A8D8INM7</accession>
<organism evidence="2">
    <name type="scientific">Culex pipiens</name>
    <name type="common">House mosquito</name>
    <dbReference type="NCBI Taxonomy" id="7175"/>
    <lineage>
        <taxon>Eukaryota</taxon>
        <taxon>Metazoa</taxon>
        <taxon>Ecdysozoa</taxon>
        <taxon>Arthropoda</taxon>
        <taxon>Hexapoda</taxon>
        <taxon>Insecta</taxon>
        <taxon>Pterygota</taxon>
        <taxon>Neoptera</taxon>
        <taxon>Endopterygota</taxon>
        <taxon>Diptera</taxon>
        <taxon>Nematocera</taxon>
        <taxon>Culicoidea</taxon>
        <taxon>Culicidae</taxon>
        <taxon>Culicinae</taxon>
        <taxon>Culicini</taxon>
        <taxon>Culex</taxon>
        <taxon>Culex</taxon>
    </lineage>
</organism>
<proteinExistence type="predicted"/>
<name>A0A8D8INM7_CULPI</name>
<protein>
    <submittedName>
        <fullName evidence="2">(northern house mosquito) hypothetical protein</fullName>
    </submittedName>
</protein>
<dbReference type="EMBL" id="HBUE01149236">
    <property type="protein sequence ID" value="CAG6504236.1"/>
    <property type="molecule type" value="Transcribed_RNA"/>
</dbReference>
<feature type="region of interest" description="Disordered" evidence="1">
    <location>
        <begin position="95"/>
        <end position="118"/>
    </location>
</feature>
<feature type="compositionally biased region" description="Low complexity" evidence="1">
    <location>
        <begin position="95"/>
        <end position="109"/>
    </location>
</feature>
<dbReference type="EMBL" id="HBUE01254201">
    <property type="protein sequence ID" value="CAG6555512.1"/>
    <property type="molecule type" value="Transcribed_RNA"/>
</dbReference>